<dbReference type="PROSITE" id="PS50254">
    <property type="entry name" value="REL_2"/>
    <property type="match status" value="1"/>
</dbReference>
<reference evidence="2" key="1">
    <citation type="submission" date="2022-03" db="EMBL/GenBank/DDBJ databases">
        <authorList>
            <person name="Tunstrom K."/>
        </authorList>
    </citation>
    <scope>NUCLEOTIDE SEQUENCE</scope>
</reference>
<dbReference type="GO" id="GO:0005737">
    <property type="term" value="C:cytoplasm"/>
    <property type="evidence" value="ECO:0007669"/>
    <property type="project" value="InterPro"/>
</dbReference>
<dbReference type="InterPro" id="IPR030492">
    <property type="entry name" value="RHD_CS"/>
</dbReference>
<proteinExistence type="predicted"/>
<feature type="domain" description="RHD" evidence="1">
    <location>
        <begin position="62"/>
        <end position="130"/>
    </location>
</feature>
<sequence length="130" mass="14344">MKRFNVECHIIICSYNVVFLTCVFLDTRSDITGSDARIDAISRADPLYGAGVEMPRPPAPHAGQPYVRIVEQPASKALRFRYECEGRSAGSIPGVNSTPERKTYPTIEICGHRGQAVVVVSCVTKDEPYK</sequence>
<evidence type="ECO:0000313" key="3">
    <source>
        <dbReference type="Proteomes" id="UP001153954"/>
    </source>
</evidence>
<dbReference type="AlphaFoldDB" id="A0AAU9VB84"/>
<dbReference type="GO" id="GO:0005634">
    <property type="term" value="C:nucleus"/>
    <property type="evidence" value="ECO:0007669"/>
    <property type="project" value="TreeGrafter"/>
</dbReference>
<organism evidence="2 3">
    <name type="scientific">Euphydryas editha</name>
    <name type="common">Edith's checkerspot</name>
    <dbReference type="NCBI Taxonomy" id="104508"/>
    <lineage>
        <taxon>Eukaryota</taxon>
        <taxon>Metazoa</taxon>
        <taxon>Ecdysozoa</taxon>
        <taxon>Arthropoda</taxon>
        <taxon>Hexapoda</taxon>
        <taxon>Insecta</taxon>
        <taxon>Pterygota</taxon>
        <taxon>Neoptera</taxon>
        <taxon>Endopterygota</taxon>
        <taxon>Lepidoptera</taxon>
        <taxon>Glossata</taxon>
        <taxon>Ditrysia</taxon>
        <taxon>Papilionoidea</taxon>
        <taxon>Nymphalidae</taxon>
        <taxon>Nymphalinae</taxon>
        <taxon>Euphydryas</taxon>
    </lineage>
</organism>
<keyword evidence="3" id="KW-1185">Reference proteome</keyword>
<dbReference type="InterPro" id="IPR037059">
    <property type="entry name" value="RHD_DNA_bind_dom_sf"/>
</dbReference>
<dbReference type="GO" id="GO:0000981">
    <property type="term" value="F:DNA-binding transcription factor activity, RNA polymerase II-specific"/>
    <property type="evidence" value="ECO:0007669"/>
    <property type="project" value="TreeGrafter"/>
</dbReference>
<dbReference type="GO" id="GO:0007249">
    <property type="term" value="P:canonical NF-kappaB signal transduction"/>
    <property type="evidence" value="ECO:0007669"/>
    <property type="project" value="TreeGrafter"/>
</dbReference>
<dbReference type="Proteomes" id="UP001153954">
    <property type="component" value="Unassembled WGS sequence"/>
</dbReference>
<dbReference type="GO" id="GO:0000978">
    <property type="term" value="F:RNA polymerase II cis-regulatory region sequence-specific DNA binding"/>
    <property type="evidence" value="ECO:0007669"/>
    <property type="project" value="TreeGrafter"/>
</dbReference>
<evidence type="ECO:0000259" key="1">
    <source>
        <dbReference type="PROSITE" id="PS50254"/>
    </source>
</evidence>
<dbReference type="InterPro" id="IPR008967">
    <property type="entry name" value="p53-like_TF_DNA-bd_sf"/>
</dbReference>
<dbReference type="SUPFAM" id="SSF49417">
    <property type="entry name" value="p53-like transcription factors"/>
    <property type="match status" value="1"/>
</dbReference>
<comment type="caution">
    <text evidence="2">The sequence shown here is derived from an EMBL/GenBank/DDBJ whole genome shotgun (WGS) entry which is preliminary data.</text>
</comment>
<dbReference type="InterPro" id="IPR000451">
    <property type="entry name" value="NFkB/Dor"/>
</dbReference>
<dbReference type="PANTHER" id="PTHR24169:SF25">
    <property type="entry name" value="DORSAL-RELATED IMMUNITY FACTOR DIF-RELATED"/>
    <property type="match status" value="1"/>
</dbReference>
<dbReference type="GO" id="GO:0038061">
    <property type="term" value="P:non-canonical NF-kappaB signal transduction"/>
    <property type="evidence" value="ECO:0007669"/>
    <property type="project" value="TreeGrafter"/>
</dbReference>
<dbReference type="Pfam" id="PF00554">
    <property type="entry name" value="RHD_DNA_bind"/>
    <property type="match status" value="1"/>
</dbReference>
<gene>
    <name evidence="2" type="ORF">EEDITHA_LOCUS22599</name>
</gene>
<dbReference type="GO" id="GO:0033554">
    <property type="term" value="P:cellular response to stress"/>
    <property type="evidence" value="ECO:0007669"/>
    <property type="project" value="TreeGrafter"/>
</dbReference>
<dbReference type="GO" id="GO:0045944">
    <property type="term" value="P:positive regulation of transcription by RNA polymerase II"/>
    <property type="evidence" value="ECO:0007669"/>
    <property type="project" value="TreeGrafter"/>
</dbReference>
<protein>
    <recommendedName>
        <fullName evidence="1">RHD domain-containing protein</fullName>
    </recommendedName>
</protein>
<dbReference type="InterPro" id="IPR011539">
    <property type="entry name" value="RHD_DNA_bind_dom"/>
</dbReference>
<name>A0AAU9VB84_EUPED</name>
<dbReference type="EMBL" id="CAKOGL010000031">
    <property type="protein sequence ID" value="CAH2108689.1"/>
    <property type="molecule type" value="Genomic_DNA"/>
</dbReference>
<dbReference type="PROSITE" id="PS01204">
    <property type="entry name" value="REL_1"/>
    <property type="match status" value="1"/>
</dbReference>
<accession>A0AAU9VB84</accession>
<dbReference type="GO" id="GO:0034097">
    <property type="term" value="P:response to cytokine"/>
    <property type="evidence" value="ECO:0007669"/>
    <property type="project" value="TreeGrafter"/>
</dbReference>
<dbReference type="Gene3D" id="2.60.40.340">
    <property type="entry name" value="Rel homology domain (RHD), DNA-binding domain"/>
    <property type="match status" value="1"/>
</dbReference>
<evidence type="ECO:0000313" key="2">
    <source>
        <dbReference type="EMBL" id="CAH2108689.1"/>
    </source>
</evidence>
<dbReference type="GO" id="GO:0045087">
    <property type="term" value="P:innate immune response"/>
    <property type="evidence" value="ECO:0007669"/>
    <property type="project" value="TreeGrafter"/>
</dbReference>
<dbReference type="PANTHER" id="PTHR24169">
    <property type="entry name" value="NUCLEAR FACTOR NF-KAPPA-B PROTEIN"/>
    <property type="match status" value="1"/>
</dbReference>